<dbReference type="HOGENOM" id="CLU_083871_0_0_14"/>
<dbReference type="EMBL" id="FR773153">
    <property type="protein sequence ID" value="CBY92944.1"/>
    <property type="molecule type" value="Genomic_DNA"/>
</dbReference>
<name>E8ZIH3_MYCHL</name>
<evidence type="ECO:0000313" key="2">
    <source>
        <dbReference type="Proteomes" id="UP000008637"/>
    </source>
</evidence>
<dbReference type="OrthoDB" id="9821568at2"/>
<sequence length="285" mass="30751">MGLSLAKGSLIGLGGAGALGTSGYLAFRAQQPKDVKSKLIWDGLSVADSKSLGVYKAIYLANSDKDGFSSFVSASDKEEAAPLLKTKCDDLLGVSASSDKYAQSLEEAKKWCLVPKKTTIEISLLVDGMELSSADEDYKNTFALSRSSQDFINAIKKGSDGLTTSSDVNTGFSKVKEWCAEVIKKSAFDKDAQNAKLWCVKPDSKLGDFMDKQGFKPVESTGWDSHFTSLSSDNTLTSDMSSVSGTDGNGNKLKSWCEGKNLVNVQIHTLLTDLEKIKSRCFVRK</sequence>
<evidence type="ECO:0000313" key="1">
    <source>
        <dbReference type="EMBL" id="CBY92944.1"/>
    </source>
</evidence>
<reference evidence="1 2" key="1">
    <citation type="journal article" date="2011" name="J. Bacteriol.">
        <title>Complete genome sequence of Mycoplasma haemofelis, a hemotropic mycoplasma.</title>
        <authorList>
            <person name="Barker E.N."/>
            <person name="Helps C.R."/>
            <person name="Peters I.R."/>
            <person name="Darby A.C."/>
            <person name="Radford A.D."/>
            <person name="Tasker S."/>
        </authorList>
    </citation>
    <scope>NUCLEOTIDE SEQUENCE [LARGE SCALE GENOMIC DNA]</scope>
    <source>
        <strain evidence="1 2">Langford 1</strain>
    </source>
</reference>
<gene>
    <name evidence="1" type="ordered locus">HF1_09360</name>
</gene>
<dbReference type="AlphaFoldDB" id="E8ZIH3"/>
<organism evidence="1 2">
    <name type="scientific">Mycoplasma haemofelis (strain Langford 1)</name>
    <name type="common">Haemobartonella felis</name>
    <dbReference type="NCBI Taxonomy" id="941640"/>
    <lineage>
        <taxon>Bacteria</taxon>
        <taxon>Bacillati</taxon>
        <taxon>Mycoplasmatota</taxon>
        <taxon>Mollicutes</taxon>
        <taxon>Mycoplasmataceae</taxon>
        <taxon>Mycoplasma</taxon>
    </lineage>
</organism>
<dbReference type="Proteomes" id="UP000008637">
    <property type="component" value="Chromosome"/>
</dbReference>
<protein>
    <submittedName>
        <fullName evidence="1">Uncharacterized protein</fullName>
    </submittedName>
</protein>
<dbReference type="KEGG" id="mha:HF1_09360"/>
<proteinExistence type="predicted"/>
<keyword evidence="2" id="KW-1185">Reference proteome</keyword>
<accession>E8ZIH3</accession>